<evidence type="ECO:0000256" key="2">
    <source>
        <dbReference type="ARBA" id="ARBA00004496"/>
    </source>
</evidence>
<dbReference type="PANTHER" id="PTHR18829">
    <property type="entry name" value="PROTEIN YAE1 HOMOLOG"/>
    <property type="match status" value="1"/>
</dbReference>
<dbReference type="eggNOG" id="KOG4774">
    <property type="taxonomic scope" value="Eukaryota"/>
</dbReference>
<reference evidence="6 7" key="1">
    <citation type="submission" date="2012-04" db="EMBL/GenBank/DDBJ databases">
        <title>The Genome Sequence of Saprolegnia declina VS20.</title>
        <authorList>
            <consortium name="The Broad Institute Genome Sequencing Platform"/>
            <person name="Russ C."/>
            <person name="Nusbaum C."/>
            <person name="Tyler B."/>
            <person name="van West P."/>
            <person name="Dieguez-Uribeondo J."/>
            <person name="de Bruijn I."/>
            <person name="Tripathy S."/>
            <person name="Jiang R."/>
            <person name="Young S.K."/>
            <person name="Zeng Q."/>
            <person name="Gargeya S."/>
            <person name="Fitzgerald M."/>
            <person name="Haas B."/>
            <person name="Abouelleil A."/>
            <person name="Alvarado L."/>
            <person name="Arachchi H.M."/>
            <person name="Berlin A."/>
            <person name="Chapman S.B."/>
            <person name="Goldberg J."/>
            <person name="Griggs A."/>
            <person name="Gujja S."/>
            <person name="Hansen M."/>
            <person name="Howarth C."/>
            <person name="Imamovic A."/>
            <person name="Larimer J."/>
            <person name="McCowen C."/>
            <person name="Montmayeur A."/>
            <person name="Murphy C."/>
            <person name="Neiman D."/>
            <person name="Pearson M."/>
            <person name="Priest M."/>
            <person name="Roberts A."/>
            <person name="Saif S."/>
            <person name="Shea T."/>
            <person name="Sisk P."/>
            <person name="Sykes S."/>
            <person name="Wortman J."/>
            <person name="Nusbaum C."/>
            <person name="Birren B."/>
        </authorList>
    </citation>
    <scope>NUCLEOTIDE SEQUENCE [LARGE SCALE GENOMIC DNA]</scope>
    <source>
        <strain evidence="6 7">VS20</strain>
    </source>
</reference>
<sequence>MFDEDSDGMSDGGVVDDRVWMEKESLAMERRSRTVGFREGIDVGKEQMLQEGFDHGYKAGAAKGFEMGTLHGILRAFKHQFPADHPAMAAVLALAAELKASEEAAVTAGDIPAASSNQEAAVLAAVPLPLPHAPSTNDAHKE</sequence>
<gene>
    <name evidence="6" type="ORF">SDRG_09192</name>
</gene>
<dbReference type="InterPro" id="IPR038881">
    <property type="entry name" value="Yae1-like"/>
</dbReference>
<keyword evidence="7" id="KW-1185">Reference proteome</keyword>
<evidence type="ECO:0000313" key="7">
    <source>
        <dbReference type="Proteomes" id="UP000030762"/>
    </source>
</evidence>
<dbReference type="GO" id="GO:0005737">
    <property type="term" value="C:cytoplasm"/>
    <property type="evidence" value="ECO:0007669"/>
    <property type="project" value="UniProtKB-SubCell"/>
</dbReference>
<name>T0RLL5_SAPDV</name>
<evidence type="ECO:0000256" key="1">
    <source>
        <dbReference type="ARBA" id="ARBA00004123"/>
    </source>
</evidence>
<accession>T0RLL5</accession>
<dbReference type="EMBL" id="JH767160">
    <property type="protein sequence ID" value="EQC33208.1"/>
    <property type="molecule type" value="Genomic_DNA"/>
</dbReference>
<dbReference type="PANTHER" id="PTHR18829:SF0">
    <property type="entry name" value="PROTEIN YAE1 HOMOLOG"/>
    <property type="match status" value="1"/>
</dbReference>
<dbReference type="Pfam" id="PF09811">
    <property type="entry name" value="Yae1_N"/>
    <property type="match status" value="1"/>
</dbReference>
<dbReference type="GO" id="GO:0005634">
    <property type="term" value="C:nucleus"/>
    <property type="evidence" value="ECO:0007669"/>
    <property type="project" value="UniProtKB-SubCell"/>
</dbReference>
<organism evidence="6 7">
    <name type="scientific">Saprolegnia diclina (strain VS20)</name>
    <dbReference type="NCBI Taxonomy" id="1156394"/>
    <lineage>
        <taxon>Eukaryota</taxon>
        <taxon>Sar</taxon>
        <taxon>Stramenopiles</taxon>
        <taxon>Oomycota</taxon>
        <taxon>Saprolegniomycetes</taxon>
        <taxon>Saprolegniales</taxon>
        <taxon>Saprolegniaceae</taxon>
        <taxon>Saprolegnia</taxon>
    </lineage>
</organism>
<protein>
    <recommendedName>
        <fullName evidence="5">Essential protein Yae1 N-terminal domain-containing protein</fullName>
    </recommendedName>
</protein>
<dbReference type="STRING" id="1156394.T0RLL5"/>
<feature type="domain" description="Essential protein Yae1 N-terminal" evidence="5">
    <location>
        <begin position="36"/>
        <end position="74"/>
    </location>
</feature>
<evidence type="ECO:0000256" key="4">
    <source>
        <dbReference type="ARBA" id="ARBA00023242"/>
    </source>
</evidence>
<proteinExistence type="predicted"/>
<dbReference type="InterPro" id="IPR019191">
    <property type="entry name" value="Essential_protein_Yae1_N"/>
</dbReference>
<comment type="subcellular location">
    <subcellularLocation>
        <location evidence="2">Cytoplasm</location>
    </subcellularLocation>
    <subcellularLocation>
        <location evidence="1">Nucleus</location>
    </subcellularLocation>
</comment>
<keyword evidence="3" id="KW-0963">Cytoplasm</keyword>
<dbReference type="InParanoid" id="T0RLL5"/>
<dbReference type="OMA" id="VWMEKES"/>
<keyword evidence="4" id="KW-0539">Nucleus</keyword>
<dbReference type="Proteomes" id="UP000030762">
    <property type="component" value="Unassembled WGS sequence"/>
</dbReference>
<evidence type="ECO:0000313" key="6">
    <source>
        <dbReference type="EMBL" id="EQC33208.1"/>
    </source>
</evidence>
<dbReference type="AlphaFoldDB" id="T0RLL5"/>
<dbReference type="GeneID" id="19949919"/>
<evidence type="ECO:0000256" key="3">
    <source>
        <dbReference type="ARBA" id="ARBA00022490"/>
    </source>
</evidence>
<dbReference type="RefSeq" id="XP_008613331.1">
    <property type="nucleotide sequence ID" value="XM_008615109.1"/>
</dbReference>
<evidence type="ECO:0000259" key="5">
    <source>
        <dbReference type="Pfam" id="PF09811"/>
    </source>
</evidence>
<dbReference type="VEuPathDB" id="FungiDB:SDRG_09192"/>
<dbReference type="OrthoDB" id="20086at2759"/>